<reference evidence="2 3" key="1">
    <citation type="journal article" date="2016" name="DNA Res.">
        <title>The draft genome of MD-2 pineapple using hybrid error correction of long reads.</title>
        <authorList>
            <person name="Redwan R.M."/>
            <person name="Saidin A."/>
            <person name="Kumar S.V."/>
        </authorList>
    </citation>
    <scope>NUCLEOTIDE SEQUENCE [LARGE SCALE GENOMIC DNA]</scope>
    <source>
        <strain evidence="3">cv. MD2</strain>
        <tissue evidence="2">Leaf</tissue>
    </source>
</reference>
<evidence type="ECO:0000313" key="3">
    <source>
        <dbReference type="Proteomes" id="UP000092600"/>
    </source>
</evidence>
<protein>
    <submittedName>
        <fullName evidence="2">Uncharacterized protein</fullName>
    </submittedName>
</protein>
<feature type="region of interest" description="Disordered" evidence="1">
    <location>
        <begin position="41"/>
        <end position="61"/>
    </location>
</feature>
<evidence type="ECO:0000256" key="1">
    <source>
        <dbReference type="SAM" id="MobiDB-lite"/>
    </source>
</evidence>
<name>A0A199V1A3_ANACO</name>
<proteinExistence type="predicted"/>
<evidence type="ECO:0000313" key="2">
    <source>
        <dbReference type="EMBL" id="OAY70660.1"/>
    </source>
</evidence>
<feature type="region of interest" description="Disordered" evidence="1">
    <location>
        <begin position="120"/>
        <end position="145"/>
    </location>
</feature>
<dbReference type="Proteomes" id="UP000092600">
    <property type="component" value="Unassembled WGS sequence"/>
</dbReference>
<organism evidence="2 3">
    <name type="scientific">Ananas comosus</name>
    <name type="common">Pineapple</name>
    <name type="synonym">Ananas ananas</name>
    <dbReference type="NCBI Taxonomy" id="4615"/>
    <lineage>
        <taxon>Eukaryota</taxon>
        <taxon>Viridiplantae</taxon>
        <taxon>Streptophyta</taxon>
        <taxon>Embryophyta</taxon>
        <taxon>Tracheophyta</taxon>
        <taxon>Spermatophyta</taxon>
        <taxon>Magnoliopsida</taxon>
        <taxon>Liliopsida</taxon>
        <taxon>Poales</taxon>
        <taxon>Bromeliaceae</taxon>
        <taxon>Bromelioideae</taxon>
        <taxon>Ananas</taxon>
    </lineage>
</organism>
<gene>
    <name evidence="2" type="ORF">ACMD2_22841</name>
</gene>
<feature type="compositionally biased region" description="Basic and acidic residues" evidence="1">
    <location>
        <begin position="43"/>
        <end position="57"/>
    </location>
</feature>
<dbReference type="AlphaFoldDB" id="A0A199V1A3"/>
<comment type="caution">
    <text evidence="2">The sequence shown here is derived from an EMBL/GenBank/DDBJ whole genome shotgun (WGS) entry which is preliminary data.</text>
</comment>
<dbReference type="EMBL" id="LSRQ01003801">
    <property type="protein sequence ID" value="OAY70660.1"/>
    <property type="molecule type" value="Genomic_DNA"/>
</dbReference>
<sequence>MEQHNVIGMAMAVYSALAREAAFSRSIRGQACSHKHVVPKCRPKGEQMRQESTRKTGPEPGAFQEVLKPMINRTMEYATPEEGSSGKASSSTAASGIAEPALICDKTILPELGKCLARKSPIFPPKSEPIDDATENKVMRTLVPS</sequence>
<accession>A0A199V1A3</accession>